<feature type="repeat" description="HEAT" evidence="1">
    <location>
        <begin position="242"/>
        <end position="280"/>
    </location>
</feature>
<feature type="compositionally biased region" description="Polar residues" evidence="2">
    <location>
        <begin position="862"/>
        <end position="874"/>
    </location>
</feature>
<dbReference type="PROSITE" id="PS50077">
    <property type="entry name" value="HEAT_REPEAT"/>
    <property type="match status" value="1"/>
</dbReference>
<dbReference type="InterPro" id="IPR021133">
    <property type="entry name" value="HEAT_type_2"/>
</dbReference>
<evidence type="ECO:0000313" key="4">
    <source>
        <dbReference type="Proteomes" id="UP001642483"/>
    </source>
</evidence>
<feature type="compositionally biased region" description="Low complexity" evidence="2">
    <location>
        <begin position="880"/>
        <end position="898"/>
    </location>
</feature>
<feature type="compositionally biased region" description="Polar residues" evidence="2">
    <location>
        <begin position="912"/>
        <end position="929"/>
    </location>
</feature>
<dbReference type="Proteomes" id="UP001642483">
    <property type="component" value="Unassembled WGS sequence"/>
</dbReference>
<dbReference type="InterPro" id="IPR039918">
    <property type="entry name" value="PPP4R4"/>
</dbReference>
<dbReference type="EMBL" id="CAWYQH010000013">
    <property type="protein sequence ID" value="CAK8675217.1"/>
    <property type="molecule type" value="Genomic_DNA"/>
</dbReference>
<keyword evidence="4" id="KW-1185">Reference proteome</keyword>
<evidence type="ECO:0008006" key="5">
    <source>
        <dbReference type="Google" id="ProtNLM"/>
    </source>
</evidence>
<feature type="compositionally biased region" description="Basic and acidic residues" evidence="2">
    <location>
        <begin position="719"/>
        <end position="732"/>
    </location>
</feature>
<name>A0ABP0FAJ1_CLALP</name>
<organism evidence="3 4">
    <name type="scientific">Clavelina lepadiformis</name>
    <name type="common">Light-bulb sea squirt</name>
    <name type="synonym">Ascidia lepadiformis</name>
    <dbReference type="NCBI Taxonomy" id="159417"/>
    <lineage>
        <taxon>Eukaryota</taxon>
        <taxon>Metazoa</taxon>
        <taxon>Chordata</taxon>
        <taxon>Tunicata</taxon>
        <taxon>Ascidiacea</taxon>
        <taxon>Aplousobranchia</taxon>
        <taxon>Clavelinidae</taxon>
        <taxon>Clavelina</taxon>
    </lineage>
</organism>
<protein>
    <recommendedName>
        <fullName evidence="5">Serine/threonine-protein phosphatase 4 regulatory subunit 4</fullName>
    </recommendedName>
</protein>
<gene>
    <name evidence="3" type="ORF">CVLEPA_LOCUS4818</name>
</gene>
<feature type="compositionally biased region" description="Low complexity" evidence="2">
    <location>
        <begin position="735"/>
        <end position="748"/>
    </location>
</feature>
<dbReference type="InterPro" id="IPR016024">
    <property type="entry name" value="ARM-type_fold"/>
</dbReference>
<dbReference type="InterPro" id="IPR011989">
    <property type="entry name" value="ARM-like"/>
</dbReference>
<feature type="region of interest" description="Disordered" evidence="2">
    <location>
        <begin position="719"/>
        <end position="797"/>
    </location>
</feature>
<proteinExistence type="predicted"/>
<evidence type="ECO:0000313" key="3">
    <source>
        <dbReference type="EMBL" id="CAK8675217.1"/>
    </source>
</evidence>
<feature type="region of interest" description="Disordered" evidence="2">
    <location>
        <begin position="840"/>
        <end position="984"/>
    </location>
</feature>
<accession>A0ABP0FAJ1</accession>
<dbReference type="SUPFAM" id="SSF48371">
    <property type="entry name" value="ARM repeat"/>
    <property type="match status" value="1"/>
</dbReference>
<dbReference type="Gene3D" id="1.25.10.10">
    <property type="entry name" value="Leucine-rich Repeat Variant"/>
    <property type="match status" value="1"/>
</dbReference>
<comment type="caution">
    <text evidence="3">The sequence shown here is derived from an EMBL/GenBank/DDBJ whole genome shotgun (WGS) entry which is preliminary data.</text>
</comment>
<reference evidence="3 4" key="1">
    <citation type="submission" date="2024-02" db="EMBL/GenBank/DDBJ databases">
        <authorList>
            <person name="Daric V."/>
            <person name="Darras S."/>
        </authorList>
    </citation>
    <scope>NUCLEOTIDE SEQUENCE [LARGE SCALE GENOMIC DNA]</scope>
</reference>
<dbReference type="PANTHER" id="PTHR21467:SF0">
    <property type="entry name" value="SERINE_THREONINE-PROTEIN PHOSPHATASE 4 REGULATORY SUBUNIT 4"/>
    <property type="match status" value="1"/>
</dbReference>
<evidence type="ECO:0000256" key="2">
    <source>
        <dbReference type="SAM" id="MobiDB-lite"/>
    </source>
</evidence>
<sequence>MMDLNNEISSLEEDIQDFNIEKDVRTSLKTQEELDKLTVDESLNDIERAVFLLSTGQEVQCISVVRNLSYLLTGWQNECIRRVIPKVKELLHTAGSEIQIAATEVFTTIAKEEILPTSLYTQHFLRTIITNINTKDPLTSQAWLDTLVAVINYLPRETVRREVLGLAIAKGQLSQSTASRLSCCSILGAVASKFDANVVKKDIVHTVKQLCQDVEHNVRACMCAHLHAIALALGAEETKKSILEEALELAGDEETQVREAAMDAILNMTPLLDDESLLQNVVPLVCKFCDQAIHHEDSTLLSVAKNFGRFTHDLSGNFNKEQHTWLLSMYRYLCMVGRTPVDSDVEALGDVVQLPVDPSLSALPHSSNSSDTSPEKLEAYSECRRQCSYNFPALVTFCASNAFESELLECATKLCTDPDVMIRKHFAAGFHEVAQTLEANAYLIQPLLVLLLRERFVPGVLEACLRRLPDTLTAVIIRGNLADNKVNGVSEVIAALLAAISRLEQQWPCSWRALEVVVTHLRRLPDVLTSDHIYYKFVPVVFKLLTTNRYLPVREAAACTICVFIRHNRKMDQRREMCDRLIQDLCYSRNYRNRLLFFVACRHMMVLFSRTFFKENLFEHVLKLFFDPVANVRLCLCKILPSLKALLKLPRDRSLHGQLETNVRKLLSSEKDRDVSCAIRQAILELDRTEVAMESLTQFPMLDVDLQDQRKEEEEKLLIAQEEKTKDEDARSLKSHGSGHSSSSFSKSMAKDKKSKKRNSSMTLSTNARINGSKDKEKSKSVQNFSSSAVPGMISQKGGIINDSVPGTSLSALYNMANTNAPSHNSRNLANHFSHSSYLSGTNPAVHGPSTALGHKSPHYQALTQTRSSQSASNPGAFVSSLSSHQQTSQTGSSASSTNAKSTRKLDRRKTSASVFQSTTNSFDVNTPFESRARRGSAGSTSSGGSGGHGPKSSVTGRRKPSLPGSPTGTAARMSKSKSSAGNR</sequence>
<dbReference type="PANTHER" id="PTHR21467">
    <property type="entry name" value="PROTEIN PHOSPHATASE 4 REGULATORY SUBUNIT 4 PPP4R4"/>
    <property type="match status" value="1"/>
</dbReference>
<evidence type="ECO:0000256" key="1">
    <source>
        <dbReference type="PROSITE-ProRule" id="PRU00103"/>
    </source>
</evidence>